<feature type="compositionally biased region" description="Low complexity" evidence="1">
    <location>
        <begin position="148"/>
        <end position="162"/>
    </location>
</feature>
<protein>
    <submittedName>
        <fullName evidence="3">Uncharacterized protein</fullName>
    </submittedName>
</protein>
<keyword evidence="2" id="KW-0812">Transmembrane</keyword>
<proteinExistence type="predicted"/>
<dbReference type="Proteomes" id="UP000887116">
    <property type="component" value="Unassembled WGS sequence"/>
</dbReference>
<keyword evidence="2" id="KW-1133">Transmembrane helix</keyword>
<comment type="caution">
    <text evidence="3">The sequence shown here is derived from an EMBL/GenBank/DDBJ whole genome shotgun (WGS) entry which is preliminary data.</text>
</comment>
<dbReference type="OrthoDB" id="6446164at2759"/>
<organism evidence="3 4">
    <name type="scientific">Trichonephila clavata</name>
    <name type="common">Joro spider</name>
    <name type="synonym">Nephila clavata</name>
    <dbReference type="NCBI Taxonomy" id="2740835"/>
    <lineage>
        <taxon>Eukaryota</taxon>
        <taxon>Metazoa</taxon>
        <taxon>Ecdysozoa</taxon>
        <taxon>Arthropoda</taxon>
        <taxon>Chelicerata</taxon>
        <taxon>Arachnida</taxon>
        <taxon>Araneae</taxon>
        <taxon>Araneomorphae</taxon>
        <taxon>Entelegynae</taxon>
        <taxon>Araneoidea</taxon>
        <taxon>Nephilidae</taxon>
        <taxon>Trichonephila</taxon>
    </lineage>
</organism>
<reference evidence="3" key="1">
    <citation type="submission" date="2020-07" db="EMBL/GenBank/DDBJ databases">
        <title>Multicomponent nature underlies the extraordinary mechanical properties of spider dragline silk.</title>
        <authorList>
            <person name="Kono N."/>
            <person name="Nakamura H."/>
            <person name="Mori M."/>
            <person name="Yoshida Y."/>
            <person name="Ohtoshi R."/>
            <person name="Malay A.D."/>
            <person name="Moran D.A.P."/>
            <person name="Tomita M."/>
            <person name="Numata K."/>
            <person name="Arakawa K."/>
        </authorList>
    </citation>
    <scope>NUCLEOTIDE SEQUENCE</scope>
</reference>
<feature type="region of interest" description="Disordered" evidence="1">
    <location>
        <begin position="1"/>
        <end position="21"/>
    </location>
</feature>
<evidence type="ECO:0000313" key="4">
    <source>
        <dbReference type="Proteomes" id="UP000887116"/>
    </source>
</evidence>
<keyword evidence="2" id="KW-0472">Membrane</keyword>
<feature type="compositionally biased region" description="Polar residues" evidence="1">
    <location>
        <begin position="1"/>
        <end position="12"/>
    </location>
</feature>
<keyword evidence="4" id="KW-1185">Reference proteome</keyword>
<feature type="transmembrane region" description="Helical" evidence="2">
    <location>
        <begin position="329"/>
        <end position="349"/>
    </location>
</feature>
<dbReference type="AlphaFoldDB" id="A0A8X6HUW8"/>
<dbReference type="EMBL" id="BMAO01039108">
    <property type="protein sequence ID" value="GFR28955.1"/>
    <property type="molecule type" value="Genomic_DNA"/>
</dbReference>
<sequence>MESKNNPSPQTGESEKIIPKVSSLPIVTEEENKTSSFNPLPIQTLSLNDPFDTPSTSTTRKVCGNWHSIPVDDDDPYSVEMDRILENREDFYVTSSSLVSPDILLLTEKVLKNLNMGIESSFKNVANSEAAMPSVVEIYRKKWDDKTSGASKASSSTESSSSHTEDPRSSCEYARPTPQLSTGFNETELLLPDSHCATLQHRCLQYREIIQDIALHALVECGAFSEESIHKMTLLIKRFHGLRASIRDFQNQCFDGSFSDTQLTDMVDSTYLVLLLEQNETYLARLNMGLQLEFPTRAALFASIRLTSLLLRTLVFVRLRLISFTSKAYFSKVFSFGILLLGEWVVVLVSRS</sequence>
<feature type="region of interest" description="Disordered" evidence="1">
    <location>
        <begin position="147"/>
        <end position="177"/>
    </location>
</feature>
<name>A0A8X6HUW8_TRICU</name>
<gene>
    <name evidence="3" type="ORF">TNCT_415781</name>
</gene>
<evidence type="ECO:0000313" key="3">
    <source>
        <dbReference type="EMBL" id="GFR28955.1"/>
    </source>
</evidence>
<accession>A0A8X6HUW8</accession>
<evidence type="ECO:0000256" key="2">
    <source>
        <dbReference type="SAM" id="Phobius"/>
    </source>
</evidence>
<evidence type="ECO:0000256" key="1">
    <source>
        <dbReference type="SAM" id="MobiDB-lite"/>
    </source>
</evidence>